<reference evidence="2" key="1">
    <citation type="submission" date="2020-01" db="EMBL/GenBank/DDBJ databases">
        <title>Genome sequence of Kobresia littledalei, the first chromosome-level genome in the family Cyperaceae.</title>
        <authorList>
            <person name="Qu G."/>
        </authorList>
    </citation>
    <scope>NUCLEOTIDE SEQUENCE</scope>
    <source>
        <strain evidence="2">C.B.Clarke</strain>
        <tissue evidence="2">Leaf</tissue>
    </source>
</reference>
<organism evidence="2 3">
    <name type="scientific">Carex littledalei</name>
    <dbReference type="NCBI Taxonomy" id="544730"/>
    <lineage>
        <taxon>Eukaryota</taxon>
        <taxon>Viridiplantae</taxon>
        <taxon>Streptophyta</taxon>
        <taxon>Embryophyta</taxon>
        <taxon>Tracheophyta</taxon>
        <taxon>Spermatophyta</taxon>
        <taxon>Magnoliopsida</taxon>
        <taxon>Liliopsida</taxon>
        <taxon>Poales</taxon>
        <taxon>Cyperaceae</taxon>
        <taxon>Cyperoideae</taxon>
        <taxon>Cariceae</taxon>
        <taxon>Carex</taxon>
        <taxon>Carex subgen. Euthyceras</taxon>
    </lineage>
</organism>
<proteinExistence type="predicted"/>
<feature type="region of interest" description="Disordered" evidence="1">
    <location>
        <begin position="270"/>
        <end position="309"/>
    </location>
</feature>
<dbReference type="EMBL" id="SWLB01000072">
    <property type="protein sequence ID" value="KAF3320306.1"/>
    <property type="molecule type" value="Genomic_DNA"/>
</dbReference>
<dbReference type="AlphaFoldDB" id="A0A833UYE5"/>
<name>A0A833UYE5_9POAL</name>
<sequence length="520" mass="56557">MLLVRGSNKAPCRYGARGDVRSSPPLAAPGHTRRPHTWAHRTSRFGGPMSASFCPEATERGWASNAREAGVPSGGSLGRNLRSKTRWFTGFCNSHHVSHFATFFIDARAEISVAESHTFFRRPRQPAPPRSGSPAPQLVLVFLGVIPRRIPASDRRARRAGGKRPAGAEEAASASRAAICHACNGRVFREATAMILPQHVLNESRRVSSGTDPEGRGLRRTQTGNRCSYEREAFPLHASTLRTLCSDASLTTPRQNTICVSPPATRQTAYKSNDSYKGPPEVCGANAPQSYSTRHRIRESRQESKVEPHRQPITRIPTTTHSVTGGDSEETAHVRLAAPKVQGARHAEQVQNNSYDATVLDTLHQRPQHRRPSQNDLETTDVQTPRSIPFLPGVSALDAPLHRVSPRFARGVSTLRRPASVFCGGVSTLRRPAQTRLCGASPRLDAPLNPLLRGASPRLDAPLACFAGASPRLDAPLNHVSAGRPTLRRPAQPSFARGVSTLRRPAPPRFTAFCAGRLHA</sequence>
<keyword evidence="3" id="KW-1185">Reference proteome</keyword>
<dbReference type="Proteomes" id="UP000623129">
    <property type="component" value="Unassembled WGS sequence"/>
</dbReference>
<accession>A0A833UYE5</accession>
<gene>
    <name evidence="2" type="ORF">FCM35_KLT22118</name>
</gene>
<feature type="compositionally biased region" description="Basic residues" evidence="1">
    <location>
        <begin position="31"/>
        <end position="43"/>
    </location>
</feature>
<comment type="caution">
    <text evidence="2">The sequence shown here is derived from an EMBL/GenBank/DDBJ whole genome shotgun (WGS) entry which is preliminary data.</text>
</comment>
<evidence type="ECO:0000313" key="2">
    <source>
        <dbReference type="EMBL" id="KAF3320306.1"/>
    </source>
</evidence>
<feature type="compositionally biased region" description="Basic and acidic residues" evidence="1">
    <location>
        <begin position="299"/>
        <end position="309"/>
    </location>
</feature>
<dbReference type="OrthoDB" id="1705459at2759"/>
<protein>
    <submittedName>
        <fullName evidence="2">Uncharacterized protein</fullName>
    </submittedName>
</protein>
<feature type="region of interest" description="Disordered" evidence="1">
    <location>
        <begin position="14"/>
        <end position="44"/>
    </location>
</feature>
<evidence type="ECO:0000256" key="1">
    <source>
        <dbReference type="SAM" id="MobiDB-lite"/>
    </source>
</evidence>
<evidence type="ECO:0000313" key="3">
    <source>
        <dbReference type="Proteomes" id="UP000623129"/>
    </source>
</evidence>